<evidence type="ECO:0000256" key="6">
    <source>
        <dbReference type="ARBA" id="ARBA00022726"/>
    </source>
</evidence>
<proteinExistence type="inferred from homology"/>
<evidence type="ECO:0000256" key="11">
    <source>
        <dbReference type="ARBA" id="ARBA00051362"/>
    </source>
</evidence>
<keyword evidence="10 14" id="KW-0460">Magnesium</keyword>
<evidence type="ECO:0000256" key="4">
    <source>
        <dbReference type="ARBA" id="ARBA00012119"/>
    </source>
</evidence>
<protein>
    <recommendedName>
        <fullName evidence="12 14">Adenosine kinase</fullName>
        <shortName evidence="14">AK</shortName>
        <ecNumber evidence="4 14">2.7.1.20</ecNumber>
    </recommendedName>
    <alternativeName>
        <fullName evidence="14">Adenosine 5'-phosphotransferase</fullName>
    </alternativeName>
</protein>
<comment type="pathway">
    <text evidence="2 14">Purine metabolism; AMP biosynthesis via salvage pathway; AMP from adenosine: step 1/1.</text>
</comment>
<evidence type="ECO:0000256" key="12">
    <source>
        <dbReference type="ARBA" id="ARBA00068771"/>
    </source>
</evidence>
<evidence type="ECO:0000256" key="3">
    <source>
        <dbReference type="ARBA" id="ARBA00010688"/>
    </source>
</evidence>
<dbReference type="GO" id="GO:0006166">
    <property type="term" value="P:purine ribonucleoside salvage"/>
    <property type="evidence" value="ECO:0007669"/>
    <property type="project" value="UniProtKB-KW"/>
</dbReference>
<comment type="cofactor">
    <cofactor evidence="1 14">
        <name>Mg(2+)</name>
        <dbReference type="ChEBI" id="CHEBI:18420"/>
    </cofactor>
</comment>
<dbReference type="GO" id="GO:0005524">
    <property type="term" value="F:ATP binding"/>
    <property type="evidence" value="ECO:0007669"/>
    <property type="project" value="UniProtKB-UniRule"/>
</dbReference>
<evidence type="ECO:0000313" key="16">
    <source>
        <dbReference type="EMBL" id="CCC90951.1"/>
    </source>
</evidence>
<keyword evidence="6 14" id="KW-0660">Purine salvage</keyword>
<name>G0UNJ1_TRYCI</name>
<dbReference type="Gene3D" id="3.40.1190.20">
    <property type="match status" value="1"/>
</dbReference>
<evidence type="ECO:0000256" key="9">
    <source>
        <dbReference type="ARBA" id="ARBA00022840"/>
    </source>
</evidence>
<gene>
    <name evidence="16" type="ORF">TCIL3000_6_1860</name>
</gene>
<dbReference type="SMR" id="G0UNJ1"/>
<comment type="similarity">
    <text evidence="3 14">Belongs to the carbohydrate kinase PfkB family.</text>
</comment>
<dbReference type="GO" id="GO:0006144">
    <property type="term" value="P:purine nucleobase metabolic process"/>
    <property type="evidence" value="ECO:0007669"/>
    <property type="project" value="TreeGrafter"/>
</dbReference>
<dbReference type="AlphaFoldDB" id="G0UNJ1"/>
<dbReference type="SUPFAM" id="SSF53613">
    <property type="entry name" value="Ribokinase-like"/>
    <property type="match status" value="1"/>
</dbReference>
<dbReference type="PRINTS" id="PR00989">
    <property type="entry name" value="ADENOKINASE"/>
</dbReference>
<dbReference type="GO" id="GO:0005634">
    <property type="term" value="C:nucleus"/>
    <property type="evidence" value="ECO:0007669"/>
    <property type="project" value="TreeGrafter"/>
</dbReference>
<comment type="catalytic activity">
    <reaction evidence="11 14">
        <text>adenosine + ATP = AMP + ADP + H(+)</text>
        <dbReference type="Rhea" id="RHEA:20824"/>
        <dbReference type="ChEBI" id="CHEBI:15378"/>
        <dbReference type="ChEBI" id="CHEBI:16335"/>
        <dbReference type="ChEBI" id="CHEBI:30616"/>
        <dbReference type="ChEBI" id="CHEBI:456215"/>
        <dbReference type="ChEBI" id="CHEBI:456216"/>
        <dbReference type="EC" id="2.7.1.20"/>
    </reaction>
</comment>
<keyword evidence="7 14" id="KW-0547">Nucleotide-binding</keyword>
<evidence type="ECO:0000256" key="5">
    <source>
        <dbReference type="ARBA" id="ARBA00022679"/>
    </source>
</evidence>
<dbReference type="Pfam" id="PF00294">
    <property type="entry name" value="PfkB"/>
    <property type="match status" value="1"/>
</dbReference>
<dbReference type="PANTHER" id="PTHR45769">
    <property type="entry name" value="ADENOSINE KINASE"/>
    <property type="match status" value="1"/>
</dbReference>
<dbReference type="CDD" id="cd01168">
    <property type="entry name" value="adenosine_kinase"/>
    <property type="match status" value="1"/>
</dbReference>
<reference evidence="16" key="1">
    <citation type="journal article" date="2012" name="Proc. Natl. Acad. Sci. U.S.A.">
        <title>Antigenic diversity is generated by distinct evolutionary mechanisms in African trypanosome species.</title>
        <authorList>
            <person name="Jackson A.P."/>
            <person name="Berry A."/>
            <person name="Aslett M."/>
            <person name="Allison H.C."/>
            <person name="Burton P."/>
            <person name="Vavrova-Anderson J."/>
            <person name="Brown R."/>
            <person name="Browne H."/>
            <person name="Corton N."/>
            <person name="Hauser H."/>
            <person name="Gamble J."/>
            <person name="Gilderthorp R."/>
            <person name="Marcello L."/>
            <person name="McQuillan J."/>
            <person name="Otto T.D."/>
            <person name="Quail M.A."/>
            <person name="Sanders M.J."/>
            <person name="van Tonder A."/>
            <person name="Ginger M.L."/>
            <person name="Field M.C."/>
            <person name="Barry J.D."/>
            <person name="Hertz-Fowler C."/>
            <person name="Berriman M."/>
        </authorList>
    </citation>
    <scope>NUCLEOTIDE SEQUENCE</scope>
    <source>
        <strain evidence="16">IL3000</strain>
    </source>
</reference>
<dbReference type="GO" id="GO:0004001">
    <property type="term" value="F:adenosine kinase activity"/>
    <property type="evidence" value="ECO:0007669"/>
    <property type="project" value="UniProtKB-UniRule"/>
</dbReference>
<dbReference type="GO" id="GO:0044209">
    <property type="term" value="P:AMP salvage"/>
    <property type="evidence" value="ECO:0007669"/>
    <property type="project" value="UniProtKB-UniRule"/>
</dbReference>
<dbReference type="EMBL" id="HE575319">
    <property type="protein sequence ID" value="CCC90951.1"/>
    <property type="molecule type" value="Genomic_DNA"/>
</dbReference>
<evidence type="ECO:0000256" key="2">
    <source>
        <dbReference type="ARBA" id="ARBA00004801"/>
    </source>
</evidence>
<keyword evidence="9 14" id="KW-0067">ATP-binding</keyword>
<feature type="domain" description="Carbohydrate kinase PfkB" evidence="15">
    <location>
        <begin position="43"/>
        <end position="338"/>
    </location>
</feature>
<evidence type="ECO:0000256" key="7">
    <source>
        <dbReference type="ARBA" id="ARBA00022741"/>
    </source>
</evidence>
<dbReference type="InterPro" id="IPR011611">
    <property type="entry name" value="PfkB_dom"/>
</dbReference>
<dbReference type="InterPro" id="IPR001805">
    <property type="entry name" value="Adenokinase"/>
</dbReference>
<evidence type="ECO:0000256" key="1">
    <source>
        <dbReference type="ARBA" id="ARBA00001946"/>
    </source>
</evidence>
<evidence type="ECO:0000259" key="15">
    <source>
        <dbReference type="Pfam" id="PF00294"/>
    </source>
</evidence>
<evidence type="ECO:0000256" key="14">
    <source>
        <dbReference type="RuleBase" id="RU368116"/>
    </source>
</evidence>
<keyword evidence="5 14" id="KW-0808">Transferase</keyword>
<dbReference type="PANTHER" id="PTHR45769:SF3">
    <property type="entry name" value="ADENOSINE KINASE"/>
    <property type="match status" value="1"/>
</dbReference>
<accession>G0UNJ1</accession>
<sequence>MSSTPLKTYVQCNPLLDISARVPDDFLTKYGLQRSTAVLMTEEQKDIFSDLEQMPAVHYSPGGSGLNVARVAQWMHQATKGSFITYVGCISNDRYGKLLKDAGENEGINMLVEYTTKAPTGSCAACITEKERTLVGNLGAANHLSAEHMQSPAVLKALEEAKVIYFTGFTLTVDVNHVLQACQKSRETGSVFMLNLSAPFIMQGFSAQLEKVLPYVDIMVSNENEAMEFGKLMKWDTDSVEEIARRAVLEVPYTGSKGRVVIFTRGRESTVCATKDNVMTVPVPTLDQEKVIDLNGAGDAFAGGFLSAYTVGRDLKRCCEAGHYAAQEVIQRDGCSFPDKPNFTV</sequence>
<keyword evidence="8 14" id="KW-0418">Kinase</keyword>
<feature type="active site" description="Proton acceptor" evidence="13">
    <location>
        <position position="299"/>
    </location>
</feature>
<evidence type="ECO:0000256" key="8">
    <source>
        <dbReference type="ARBA" id="ARBA00022777"/>
    </source>
</evidence>
<organism evidence="16">
    <name type="scientific">Trypanosoma congolense (strain IL3000)</name>
    <dbReference type="NCBI Taxonomy" id="1068625"/>
    <lineage>
        <taxon>Eukaryota</taxon>
        <taxon>Discoba</taxon>
        <taxon>Euglenozoa</taxon>
        <taxon>Kinetoplastea</taxon>
        <taxon>Metakinetoplastina</taxon>
        <taxon>Trypanosomatida</taxon>
        <taxon>Trypanosomatidae</taxon>
        <taxon>Trypanosoma</taxon>
        <taxon>Nannomonas</taxon>
    </lineage>
</organism>
<dbReference type="GO" id="GO:0005829">
    <property type="term" value="C:cytosol"/>
    <property type="evidence" value="ECO:0007669"/>
    <property type="project" value="TreeGrafter"/>
</dbReference>
<dbReference type="EC" id="2.7.1.20" evidence="4 14"/>
<dbReference type="InterPro" id="IPR029056">
    <property type="entry name" value="Ribokinase-like"/>
</dbReference>
<comment type="function">
    <text evidence="14">ATP dependent phosphorylation of adenosine and other related nucleoside analogs to monophosphate derivatives.</text>
</comment>
<evidence type="ECO:0000256" key="10">
    <source>
        <dbReference type="ARBA" id="ARBA00022842"/>
    </source>
</evidence>
<dbReference type="FunFam" id="3.40.1190.20:FF:000076">
    <property type="entry name" value="Adenosine kinase"/>
    <property type="match status" value="1"/>
</dbReference>
<evidence type="ECO:0000256" key="13">
    <source>
        <dbReference type="PIRSR" id="PIRSR601805-1"/>
    </source>
</evidence>
<dbReference type="VEuPathDB" id="TriTrypDB:TcIL3000_6_1860"/>
<dbReference type="UniPathway" id="UPA00588">
    <property type="reaction ID" value="UER00659"/>
</dbReference>